<keyword evidence="1" id="KW-0472">Membrane</keyword>
<dbReference type="PROSITE" id="PS51746">
    <property type="entry name" value="PPM_2"/>
    <property type="match status" value="1"/>
</dbReference>
<keyword evidence="1" id="KW-0812">Transmembrane</keyword>
<dbReference type="Gene3D" id="3.60.40.10">
    <property type="entry name" value="PPM-type phosphatase domain"/>
    <property type="match status" value="1"/>
</dbReference>
<dbReference type="EMBL" id="CP036349">
    <property type="protein sequence ID" value="QDV75031.1"/>
    <property type="molecule type" value="Genomic_DNA"/>
</dbReference>
<name>A0A518KB55_9BACT</name>
<dbReference type="InterPro" id="IPR015655">
    <property type="entry name" value="PP2C"/>
</dbReference>
<dbReference type="KEGG" id="bmei:Spa11_32400"/>
<organism evidence="3 4">
    <name type="scientific">Botrimarina mediterranea</name>
    <dbReference type="NCBI Taxonomy" id="2528022"/>
    <lineage>
        <taxon>Bacteria</taxon>
        <taxon>Pseudomonadati</taxon>
        <taxon>Planctomycetota</taxon>
        <taxon>Planctomycetia</taxon>
        <taxon>Pirellulales</taxon>
        <taxon>Lacipirellulaceae</taxon>
        <taxon>Botrimarina</taxon>
    </lineage>
</organism>
<dbReference type="RefSeq" id="WP_197529435.1">
    <property type="nucleotide sequence ID" value="NZ_CP036349.1"/>
</dbReference>
<dbReference type="SMART" id="SM00332">
    <property type="entry name" value="PP2Cc"/>
    <property type="match status" value="1"/>
</dbReference>
<dbReference type="InterPro" id="IPR001932">
    <property type="entry name" value="PPM-type_phosphatase-like_dom"/>
</dbReference>
<dbReference type="SUPFAM" id="SSF81606">
    <property type="entry name" value="PP2C-like"/>
    <property type="match status" value="1"/>
</dbReference>
<keyword evidence="4" id="KW-1185">Reference proteome</keyword>
<dbReference type="SMART" id="SM00331">
    <property type="entry name" value="PP2C_SIG"/>
    <property type="match status" value="1"/>
</dbReference>
<evidence type="ECO:0000256" key="1">
    <source>
        <dbReference type="SAM" id="Phobius"/>
    </source>
</evidence>
<sequence length="447" mass="46630">MPSTTPSPPALVVHAVSRTDIGMRRSTNQDAVSVVPAGESPIEGDAFLMVADGMGAHAAGELASKIAVDTIPLAYAKSRGEAPPAALRQAIRQANDKIHQKGCSSTEFHGMGTTCSCLVLTQGAAIVGHVGDSRVYRLRHRVLEQLTFDHSLVWEMAAASKVSADRVPACIPKNVITRSLGPHETVMIDLEGPHELCDGDIFLLCSDGLSGVVEDPMAGSLLSVLEPEAAAEALVNLANLRGGPDNISVIVARVQKSQSAAGCCHKGAAGSDTLPAAGIALAAACTVAILVSISSGAFGAALLFAMGLGAALMYTLARRQPTRAAALPPMLGEALGNGPYRRTECGDHAAAAGDLRDLVRELSSLRSEEDTVRPEDAATNGHPKAAPYYLDWEPFRALQQTADAAFERGDHLGAIKHYAEIIADAMALVRGDDNTRRYAAHGDGVIS</sequence>
<dbReference type="PANTHER" id="PTHR47992">
    <property type="entry name" value="PROTEIN PHOSPHATASE"/>
    <property type="match status" value="1"/>
</dbReference>
<keyword evidence="3" id="KW-0378">Hydrolase</keyword>
<evidence type="ECO:0000313" key="4">
    <source>
        <dbReference type="Proteomes" id="UP000316426"/>
    </source>
</evidence>
<dbReference type="EC" id="3.1.3.16" evidence="3"/>
<dbReference type="CDD" id="cd00143">
    <property type="entry name" value="PP2Cc"/>
    <property type="match status" value="1"/>
</dbReference>
<accession>A0A518KB55</accession>
<reference evidence="3 4" key="1">
    <citation type="submission" date="2019-02" db="EMBL/GenBank/DDBJ databases">
        <title>Deep-cultivation of Planctomycetes and their phenomic and genomic characterization uncovers novel biology.</title>
        <authorList>
            <person name="Wiegand S."/>
            <person name="Jogler M."/>
            <person name="Boedeker C."/>
            <person name="Pinto D."/>
            <person name="Vollmers J."/>
            <person name="Rivas-Marin E."/>
            <person name="Kohn T."/>
            <person name="Peeters S.H."/>
            <person name="Heuer A."/>
            <person name="Rast P."/>
            <person name="Oberbeckmann S."/>
            <person name="Bunk B."/>
            <person name="Jeske O."/>
            <person name="Meyerdierks A."/>
            <person name="Storesund J.E."/>
            <person name="Kallscheuer N."/>
            <person name="Luecker S."/>
            <person name="Lage O.M."/>
            <person name="Pohl T."/>
            <person name="Merkel B.J."/>
            <person name="Hornburger P."/>
            <person name="Mueller R.-W."/>
            <person name="Bruemmer F."/>
            <person name="Labrenz M."/>
            <person name="Spormann A.M."/>
            <person name="Op den Camp H."/>
            <person name="Overmann J."/>
            <person name="Amann R."/>
            <person name="Jetten M.S.M."/>
            <person name="Mascher T."/>
            <person name="Medema M.H."/>
            <person name="Devos D.P."/>
            <person name="Kaster A.-K."/>
            <person name="Ovreas L."/>
            <person name="Rohde M."/>
            <person name="Galperin M.Y."/>
            <person name="Jogler C."/>
        </authorList>
    </citation>
    <scope>NUCLEOTIDE SEQUENCE [LARGE SCALE GENOMIC DNA]</scope>
    <source>
        <strain evidence="3 4">Spa11</strain>
    </source>
</reference>
<feature type="transmembrane region" description="Helical" evidence="1">
    <location>
        <begin position="297"/>
        <end position="317"/>
    </location>
</feature>
<evidence type="ECO:0000259" key="2">
    <source>
        <dbReference type="PROSITE" id="PS51746"/>
    </source>
</evidence>
<proteinExistence type="predicted"/>
<protein>
    <submittedName>
        <fullName evidence="3">Serine/threonine phosphatase stp</fullName>
        <ecNumber evidence="3">3.1.3.16</ecNumber>
    </submittedName>
</protein>
<dbReference type="Proteomes" id="UP000316426">
    <property type="component" value="Chromosome"/>
</dbReference>
<dbReference type="GO" id="GO:0004722">
    <property type="term" value="F:protein serine/threonine phosphatase activity"/>
    <property type="evidence" value="ECO:0007669"/>
    <property type="project" value="UniProtKB-EC"/>
</dbReference>
<gene>
    <name evidence="3" type="primary">stp_2</name>
    <name evidence="3" type="ORF">Spa11_32400</name>
</gene>
<evidence type="ECO:0000313" key="3">
    <source>
        <dbReference type="EMBL" id="QDV75031.1"/>
    </source>
</evidence>
<dbReference type="Pfam" id="PF13672">
    <property type="entry name" value="PP2C_2"/>
    <property type="match status" value="1"/>
</dbReference>
<dbReference type="InterPro" id="IPR036457">
    <property type="entry name" value="PPM-type-like_dom_sf"/>
</dbReference>
<feature type="domain" description="PPM-type phosphatase" evidence="2">
    <location>
        <begin position="13"/>
        <end position="254"/>
    </location>
</feature>
<dbReference type="AlphaFoldDB" id="A0A518KB55"/>
<keyword evidence="1" id="KW-1133">Transmembrane helix</keyword>